<organism evidence="4 5">
    <name type="scientific">Cryomyces minteri</name>
    <dbReference type="NCBI Taxonomy" id="331657"/>
    <lineage>
        <taxon>Eukaryota</taxon>
        <taxon>Fungi</taxon>
        <taxon>Dikarya</taxon>
        <taxon>Ascomycota</taxon>
        <taxon>Pezizomycotina</taxon>
        <taxon>Dothideomycetes</taxon>
        <taxon>Dothideomycetes incertae sedis</taxon>
        <taxon>Cryomyces</taxon>
    </lineage>
</organism>
<keyword evidence="5" id="KW-1185">Reference proteome</keyword>
<dbReference type="Proteomes" id="UP000308768">
    <property type="component" value="Unassembled WGS sequence"/>
</dbReference>
<evidence type="ECO:0008006" key="6">
    <source>
        <dbReference type="Google" id="ProtNLM"/>
    </source>
</evidence>
<name>A0A4U0XKQ0_9PEZI</name>
<dbReference type="PRINTS" id="PR00081">
    <property type="entry name" value="GDHRDH"/>
</dbReference>
<dbReference type="PRINTS" id="PR00080">
    <property type="entry name" value="SDRFAMILY"/>
</dbReference>
<gene>
    <name evidence="4" type="ORF">B0A49_01560</name>
</gene>
<dbReference type="AlphaFoldDB" id="A0A4U0XKQ0"/>
<evidence type="ECO:0000256" key="3">
    <source>
        <dbReference type="RuleBase" id="RU000363"/>
    </source>
</evidence>
<evidence type="ECO:0000256" key="1">
    <source>
        <dbReference type="ARBA" id="ARBA00006484"/>
    </source>
</evidence>
<dbReference type="InterPro" id="IPR002347">
    <property type="entry name" value="SDR_fam"/>
</dbReference>
<protein>
    <recommendedName>
        <fullName evidence="6">NADP-dependent 3-hydroxy acid dehydrogenase</fullName>
    </recommendedName>
</protein>
<dbReference type="Pfam" id="PF00106">
    <property type="entry name" value="adh_short"/>
    <property type="match status" value="1"/>
</dbReference>
<accession>A0A4U0XKQ0</accession>
<dbReference type="PANTHER" id="PTHR42901">
    <property type="entry name" value="ALCOHOL DEHYDROGENASE"/>
    <property type="match status" value="1"/>
</dbReference>
<evidence type="ECO:0000313" key="5">
    <source>
        <dbReference type="Proteomes" id="UP000308768"/>
    </source>
</evidence>
<comment type="similarity">
    <text evidence="1 3">Belongs to the short-chain dehydrogenases/reductases (SDR) family.</text>
</comment>
<dbReference type="SUPFAM" id="SSF51735">
    <property type="entry name" value="NAD(P)-binding Rossmann-fold domains"/>
    <property type="match status" value="1"/>
</dbReference>
<dbReference type="PANTHER" id="PTHR42901:SF1">
    <property type="entry name" value="ALCOHOL DEHYDROGENASE"/>
    <property type="match status" value="1"/>
</dbReference>
<comment type="caution">
    <text evidence="4">The sequence shown here is derived from an EMBL/GenBank/DDBJ whole genome shotgun (WGS) entry which is preliminary data.</text>
</comment>
<dbReference type="InterPro" id="IPR036291">
    <property type="entry name" value="NAD(P)-bd_dom_sf"/>
</dbReference>
<evidence type="ECO:0000256" key="2">
    <source>
        <dbReference type="ARBA" id="ARBA00023002"/>
    </source>
</evidence>
<reference evidence="4 5" key="1">
    <citation type="submission" date="2017-03" db="EMBL/GenBank/DDBJ databases">
        <title>Genomes of endolithic fungi from Antarctica.</title>
        <authorList>
            <person name="Coleine C."/>
            <person name="Masonjones S."/>
            <person name="Stajich J.E."/>
        </authorList>
    </citation>
    <scope>NUCLEOTIDE SEQUENCE [LARGE SCALE GENOMIC DNA]</scope>
    <source>
        <strain evidence="4 5">CCFEE 5187</strain>
    </source>
</reference>
<dbReference type="EMBL" id="NAJN01000173">
    <property type="protein sequence ID" value="TKA77760.1"/>
    <property type="molecule type" value="Genomic_DNA"/>
</dbReference>
<dbReference type="OrthoDB" id="1933717at2759"/>
<dbReference type="Gene3D" id="3.40.50.720">
    <property type="entry name" value="NAD(P)-binding Rossmann-like Domain"/>
    <property type="match status" value="1"/>
</dbReference>
<evidence type="ECO:0000313" key="4">
    <source>
        <dbReference type="EMBL" id="TKA77760.1"/>
    </source>
</evidence>
<proteinExistence type="inferred from homology"/>
<keyword evidence="2" id="KW-0560">Oxidoreductase</keyword>
<dbReference type="GO" id="GO:0016491">
    <property type="term" value="F:oxidoreductase activity"/>
    <property type="evidence" value="ECO:0007669"/>
    <property type="project" value="UniProtKB-KW"/>
</dbReference>
<sequence length="255" mass="27455">MGIGAAIATTLASHGAQLALFARSEDKLEELGKQIVRKAPATKIVTQAVDIRDYEAVKQAVDDVMKAMGKIDVLINNAGLALGAPSPFHALPVSQVDQTHLTNTSGVLYTTHAVLNASMVPRNSGTVLNVSSTTALEAPPFPGEVVYHASKAWLEGFSNALRNELVATDVRVLVLRPGVVATHFHRQRVGFDDAKYDGFVQGFDPLDAQTVADAAAYMLMQPLNISVKALDVVPTAQRSLTVFDREWTSREHRDA</sequence>
<dbReference type="STRING" id="331657.A0A4U0XKQ0"/>